<dbReference type="EMBL" id="MF197864">
    <property type="protein sequence ID" value="ASK38714.1"/>
    <property type="molecule type" value="Genomic_DNA"/>
</dbReference>
<dbReference type="AlphaFoldDB" id="A0A3G1IHJ4"/>
<feature type="region of interest" description="Disordered" evidence="1">
    <location>
        <begin position="48"/>
        <end position="80"/>
    </location>
</feature>
<proteinExistence type="predicted"/>
<evidence type="ECO:0000313" key="3">
    <source>
        <dbReference type="EMBL" id="ASK38714.1"/>
    </source>
</evidence>
<dbReference type="InterPro" id="IPR032710">
    <property type="entry name" value="NTF2-like_dom_sf"/>
</dbReference>
<dbReference type="Gene3D" id="3.10.450.50">
    <property type="match status" value="1"/>
</dbReference>
<feature type="compositionally biased region" description="Pro residues" evidence="1">
    <location>
        <begin position="61"/>
        <end position="71"/>
    </location>
</feature>
<dbReference type="SUPFAM" id="SSF54427">
    <property type="entry name" value="NTF2-like"/>
    <property type="match status" value="1"/>
</dbReference>
<feature type="chain" id="PRO_5018015648" evidence="2">
    <location>
        <begin position="23"/>
        <end position="267"/>
    </location>
</feature>
<gene>
    <name evidence="3" type="primary">pvL3</name>
</gene>
<dbReference type="GO" id="GO:0016853">
    <property type="term" value="F:isomerase activity"/>
    <property type="evidence" value="ECO:0007669"/>
    <property type="project" value="UniProtKB-KW"/>
</dbReference>
<keyword evidence="2" id="KW-0732">Signal</keyword>
<dbReference type="SMR" id="A0A3G1IHJ4"/>
<accession>A0A3G1IHJ4</accession>
<evidence type="ECO:0000256" key="2">
    <source>
        <dbReference type="SAM" id="SignalP"/>
    </source>
</evidence>
<keyword evidence="3" id="KW-0413">Isomerase</keyword>
<evidence type="ECO:0000256" key="1">
    <source>
        <dbReference type="SAM" id="MobiDB-lite"/>
    </source>
</evidence>
<protein>
    <submittedName>
        <fullName evidence="3">Ketosteroid isomerase-like protein</fullName>
    </submittedName>
</protein>
<organism evidence="3">
    <name type="scientific">Paecilomyces divaricatus</name>
    <name type="common">Penicillium divaricatum</name>
    <dbReference type="NCBI Taxonomy" id="644132"/>
    <lineage>
        <taxon>Eukaryota</taxon>
        <taxon>Fungi</taxon>
        <taxon>Dikarya</taxon>
        <taxon>Ascomycota</taxon>
        <taxon>Pezizomycotina</taxon>
        <taxon>Eurotiomycetes</taxon>
        <taxon>Eurotiomycetidae</taxon>
        <taxon>Eurotiales</taxon>
        <taxon>Thermoascaceae</taxon>
        <taxon>Paecilomyces</taxon>
    </lineage>
</organism>
<feature type="signal peptide" evidence="2">
    <location>
        <begin position="1"/>
        <end position="22"/>
    </location>
</feature>
<name>A0A3G1IHJ4_PAEDI</name>
<sequence length="267" mass="30413">MVATKLFSTALVAAALVLPGSALSIIPFQKPMENPHLCDGTGIVDPDGNCNGDGVIDEPPARPPRFGNPPPHEGRDRDGFKFENPSTQCKYMSQPDLWDNFKSLEKDMSKIFTMIHKDVDFTIVGHHPGAGHYTDLLHFYTNALRRYSVCFSQYPEYFRIYPQAIHGGCNSEWSVQEILFLGRTNHGVDFDVINVWVTRWKDGQMVEVRTYIDSMRMTGLLHENELWWNSSTYEEHPNYIPGPTGLPDLDELRGLMRKPDGSRYDDM</sequence>
<reference evidence="3" key="1">
    <citation type="journal article" date="2017" name="Chem. Commun. (Camb.)">
        <title>Genetic and chemical characterisation of the cornexistin pathway provides further insight into maleidride biosynthesis.</title>
        <authorList>
            <person name="Williams K."/>
            <person name="Szwalbe A.J."/>
            <person name="Dickson C."/>
            <person name="Desson T.R."/>
            <person name="Mulholland N.P."/>
            <person name="Vincent J.L."/>
            <person name="Clough J.M."/>
            <person name="Bailey A.M."/>
            <person name="Butts C.P."/>
            <person name="Willis C.L."/>
            <person name="Simpson T.J."/>
            <person name="Cox R.J."/>
        </authorList>
    </citation>
    <scope>NUCLEOTIDE SEQUENCE</scope>
</reference>